<dbReference type="AlphaFoldDB" id="A0A9P9EP42"/>
<feature type="region of interest" description="Disordered" evidence="1">
    <location>
        <begin position="83"/>
        <end position="109"/>
    </location>
</feature>
<accession>A0A9P9EP42</accession>
<name>A0A9P9EP42_9HYPO</name>
<proteinExistence type="predicted"/>
<evidence type="ECO:0000256" key="1">
    <source>
        <dbReference type="SAM" id="MobiDB-lite"/>
    </source>
</evidence>
<organism evidence="2 3">
    <name type="scientific">Dactylonectria macrodidyma</name>
    <dbReference type="NCBI Taxonomy" id="307937"/>
    <lineage>
        <taxon>Eukaryota</taxon>
        <taxon>Fungi</taxon>
        <taxon>Dikarya</taxon>
        <taxon>Ascomycota</taxon>
        <taxon>Pezizomycotina</taxon>
        <taxon>Sordariomycetes</taxon>
        <taxon>Hypocreomycetidae</taxon>
        <taxon>Hypocreales</taxon>
        <taxon>Nectriaceae</taxon>
        <taxon>Dactylonectria</taxon>
    </lineage>
</organism>
<keyword evidence="3" id="KW-1185">Reference proteome</keyword>
<dbReference type="Proteomes" id="UP000738349">
    <property type="component" value="Unassembled WGS sequence"/>
</dbReference>
<gene>
    <name evidence="2" type="ORF">EDB81DRAFT_57422</name>
</gene>
<protein>
    <submittedName>
        <fullName evidence="2">Uncharacterized protein</fullName>
    </submittedName>
</protein>
<reference evidence="2" key="1">
    <citation type="journal article" date="2021" name="Nat. Commun.">
        <title>Genetic determinants of endophytism in the Arabidopsis root mycobiome.</title>
        <authorList>
            <person name="Mesny F."/>
            <person name="Miyauchi S."/>
            <person name="Thiergart T."/>
            <person name="Pickel B."/>
            <person name="Atanasova L."/>
            <person name="Karlsson M."/>
            <person name="Huettel B."/>
            <person name="Barry K.W."/>
            <person name="Haridas S."/>
            <person name="Chen C."/>
            <person name="Bauer D."/>
            <person name="Andreopoulos W."/>
            <person name="Pangilinan J."/>
            <person name="LaButti K."/>
            <person name="Riley R."/>
            <person name="Lipzen A."/>
            <person name="Clum A."/>
            <person name="Drula E."/>
            <person name="Henrissat B."/>
            <person name="Kohler A."/>
            <person name="Grigoriev I.V."/>
            <person name="Martin F.M."/>
            <person name="Hacquard S."/>
        </authorList>
    </citation>
    <scope>NUCLEOTIDE SEQUENCE</scope>
    <source>
        <strain evidence="2">MPI-CAGE-AT-0147</strain>
    </source>
</reference>
<evidence type="ECO:0000313" key="2">
    <source>
        <dbReference type="EMBL" id="KAH7140571.1"/>
    </source>
</evidence>
<dbReference type="EMBL" id="JAGMUV010000011">
    <property type="protein sequence ID" value="KAH7140571.1"/>
    <property type="molecule type" value="Genomic_DNA"/>
</dbReference>
<comment type="caution">
    <text evidence="2">The sequence shown here is derived from an EMBL/GenBank/DDBJ whole genome shotgun (WGS) entry which is preliminary data.</text>
</comment>
<evidence type="ECO:0000313" key="3">
    <source>
        <dbReference type="Proteomes" id="UP000738349"/>
    </source>
</evidence>
<sequence length="218" mass="24077">MPARLSSTGAISTINTMIAPFLVSTTHPCYLPFQRKSFYLSQLPNTQSRSPTHPSPLRIDIRLSPASLVFRTTPLFAHTHAKSKMVKQSSLHPKRGRTSFVRRSPPRQCVSSPIPPTFLSGAGEGPLAASVWLDLHARRPTTPVIHHTPLTRTYLCISAHGGAINRLARISRLPTYLPYPHLSPLSIQASLLPLQRSRAGAIAVKHLHDMTQWPKVSL</sequence>